<reference evidence="3 4" key="1">
    <citation type="submission" date="2013-07" db="EMBL/GenBank/DDBJ databases">
        <title>Genome of Archaeoglobus fulgidus.</title>
        <authorList>
            <person name="Fiebig A."/>
            <person name="Birkeland N.-K."/>
        </authorList>
    </citation>
    <scope>NUCLEOTIDE SEQUENCE [LARGE SCALE GENOMIC DNA]</scope>
    <source>
        <strain evidence="3 4">DSM 8774</strain>
    </source>
</reference>
<sequence length="261" mass="27794">MIFAPASITCIFSPHVDSNPKNSGSIGVGFTIERGLQASLSTKTTINGEEWSFPTLDDVLEKVGLEGVAIKASLPFGCGFGMSGAAALATAVLGNLGYIEAADIAHVAEVENFTGLGDVVTQTFGGVVVRKSAACPSRAELERFFWNAEFDFVVMGEISTKGVIGDELKRRRIGEAGKRWTKEFLKKPTLENLFHCSNGFARETGLLELVGDAVEAVESAGGKAAMVMLGKTVFAVNGFEALKEFGEPFKARLDCCGVRRL</sequence>
<keyword evidence="1 3" id="KW-0808">Transferase</keyword>
<dbReference type="EC" id="2.7.1.169" evidence="1"/>
<proteinExistence type="inferred from homology"/>
<dbReference type="GO" id="GO:0015937">
    <property type="term" value="P:coenzyme A biosynthetic process"/>
    <property type="evidence" value="ECO:0007669"/>
    <property type="project" value="UniProtKB-UniRule"/>
</dbReference>
<dbReference type="Pfam" id="PF00288">
    <property type="entry name" value="GHMP_kinases_N"/>
    <property type="match status" value="1"/>
</dbReference>
<comment type="function">
    <text evidence="1">Phosphorylates (R)-pantoate to form (R)-4-phosphopantoate in the CoA biosynthesis pathway.</text>
</comment>
<dbReference type="InterPro" id="IPR020568">
    <property type="entry name" value="Ribosomal_Su5_D2-typ_SF"/>
</dbReference>
<feature type="domain" description="GHMP kinase N-terminal" evidence="2">
    <location>
        <begin position="60"/>
        <end position="126"/>
    </location>
</feature>
<accession>A0A075WHL2</accession>
<dbReference type="HAMAP" id="MF_02223">
    <property type="entry name" value="Pantoate_kinase"/>
    <property type="match status" value="1"/>
</dbReference>
<dbReference type="EMBL" id="CP006577">
    <property type="protein sequence ID" value="AIG98649.1"/>
    <property type="molecule type" value="Genomic_DNA"/>
</dbReference>
<keyword evidence="1" id="KW-0173">Coenzyme A biosynthesis</keyword>
<keyword evidence="1" id="KW-0067">ATP-binding</keyword>
<dbReference type="Proteomes" id="UP000028501">
    <property type="component" value="Chromosome"/>
</dbReference>
<dbReference type="UniPathway" id="UPA00241"/>
<comment type="catalytic activity">
    <reaction evidence="1">
        <text>(R)-pantoate + ATP = (R)-4-phosphopantoate + ADP + H(+)</text>
        <dbReference type="Rhea" id="RHEA:28246"/>
        <dbReference type="ChEBI" id="CHEBI:15378"/>
        <dbReference type="ChEBI" id="CHEBI:15980"/>
        <dbReference type="ChEBI" id="CHEBI:30616"/>
        <dbReference type="ChEBI" id="CHEBI:61294"/>
        <dbReference type="ChEBI" id="CHEBI:456216"/>
        <dbReference type="EC" id="2.7.1.169"/>
    </reaction>
</comment>
<evidence type="ECO:0000256" key="1">
    <source>
        <dbReference type="HAMAP-Rule" id="MF_02223"/>
    </source>
</evidence>
<dbReference type="GeneID" id="24795390"/>
<dbReference type="InterPro" id="IPR006204">
    <property type="entry name" value="GHMP_kinase_N_dom"/>
</dbReference>
<dbReference type="KEGG" id="afg:AFULGI_00018960"/>
<dbReference type="GO" id="GO:0005524">
    <property type="term" value="F:ATP binding"/>
    <property type="evidence" value="ECO:0007669"/>
    <property type="project" value="UniProtKB-KW"/>
</dbReference>
<gene>
    <name evidence="3" type="ORF">AFULGI_00018960</name>
</gene>
<dbReference type="PIRSF" id="PIRSF016896">
    <property type="entry name" value="GHMP_arc_MJ0969"/>
    <property type="match status" value="1"/>
</dbReference>
<dbReference type="HOGENOM" id="CLU_081191_0_0_2"/>
<dbReference type="PANTHER" id="PTHR42282">
    <property type="entry name" value="PANTOATE KINASE-RELATED"/>
    <property type="match status" value="1"/>
</dbReference>
<dbReference type="InterPro" id="IPR012043">
    <property type="entry name" value="PoK"/>
</dbReference>
<dbReference type="GO" id="GO:0016301">
    <property type="term" value="F:kinase activity"/>
    <property type="evidence" value="ECO:0007669"/>
    <property type="project" value="UniProtKB-UniRule"/>
</dbReference>
<dbReference type="RefSeq" id="WP_048096023.1">
    <property type="nucleotide sequence ID" value="NZ_CP006577.1"/>
</dbReference>
<evidence type="ECO:0000259" key="2">
    <source>
        <dbReference type="Pfam" id="PF00288"/>
    </source>
</evidence>
<dbReference type="AlphaFoldDB" id="A0A075WHL2"/>
<evidence type="ECO:0000313" key="3">
    <source>
        <dbReference type="EMBL" id="AIG98649.1"/>
    </source>
</evidence>
<dbReference type="PANTHER" id="PTHR42282:SF1">
    <property type="entry name" value="PANTOATE KINASE"/>
    <property type="match status" value="1"/>
</dbReference>
<dbReference type="SUPFAM" id="SSF54211">
    <property type="entry name" value="Ribosomal protein S5 domain 2-like"/>
    <property type="match status" value="1"/>
</dbReference>
<comment type="similarity">
    <text evidence="1">Belongs to the GHMP kinase family. PoK subfamily.</text>
</comment>
<organism evidence="3 4">
    <name type="scientific">Archaeoglobus fulgidus DSM 8774</name>
    <dbReference type="NCBI Taxonomy" id="1344584"/>
    <lineage>
        <taxon>Archaea</taxon>
        <taxon>Methanobacteriati</taxon>
        <taxon>Methanobacteriota</taxon>
        <taxon>Archaeoglobi</taxon>
        <taxon>Archaeoglobales</taxon>
        <taxon>Archaeoglobaceae</taxon>
        <taxon>Archaeoglobus</taxon>
    </lineage>
</organism>
<keyword evidence="1" id="KW-0547">Nucleotide-binding</keyword>
<evidence type="ECO:0000313" key="4">
    <source>
        <dbReference type="Proteomes" id="UP000028501"/>
    </source>
</evidence>
<protein>
    <recommendedName>
        <fullName evidence="1">Pantoate kinase</fullName>
        <shortName evidence="1">PoK</shortName>
        <ecNumber evidence="1">2.7.1.169</ecNumber>
    </recommendedName>
</protein>
<name>A0A075WHL2_ARCFL</name>
<comment type="pathway">
    <text evidence="1">Cofactor biosynthesis; coenzyme A biosynthesis.</text>
</comment>
<keyword evidence="1 3" id="KW-0418">Kinase</keyword>